<dbReference type="EMBL" id="KN822969">
    <property type="protein sequence ID" value="KIO30742.1"/>
    <property type="molecule type" value="Genomic_DNA"/>
</dbReference>
<gene>
    <name evidence="2" type="ORF">M407DRAFT_20269</name>
</gene>
<evidence type="ECO:0000313" key="2">
    <source>
        <dbReference type="EMBL" id="KIO30742.1"/>
    </source>
</evidence>
<dbReference type="HOGENOM" id="CLU_066064_0_1_1"/>
<evidence type="ECO:0008006" key="4">
    <source>
        <dbReference type="Google" id="ProtNLM"/>
    </source>
</evidence>
<accession>A0A0C3MAN7</accession>
<sequence length="265" mass="28207">MCSIISSLFFLATVAVVAVDGIPIDPPTDGFKLDSITPSDSARPIVGRMTNAKRLAMGLPPLKPKALRRGTRAASARRSATSMLPPILHKCNILVKNAVDGSSFGYLAPAPGGINDYYGVFQQSQAGSLEVSFYTSPDDPSPSELDFFAENAPDPSSPYFGAHMFFGIGGRELSAENGSLAGIGGDATQTQPGSPATDEWESAIWKYNPITQDITAQWINSDGSSPPTNLVYWGDFEIIGLTGNISDYQSITFTCVPPLPIQPVR</sequence>
<feature type="signal peptide" evidence="1">
    <location>
        <begin position="1"/>
        <end position="21"/>
    </location>
</feature>
<feature type="chain" id="PRO_5002166841" description="Glycoside hydrolase family 16 protein" evidence="1">
    <location>
        <begin position="22"/>
        <end position="265"/>
    </location>
</feature>
<protein>
    <recommendedName>
        <fullName evidence="4">Glycoside hydrolase family 16 protein</fullName>
    </recommendedName>
</protein>
<reference evidence="3" key="2">
    <citation type="submission" date="2015-01" db="EMBL/GenBank/DDBJ databases">
        <title>Evolutionary Origins and Diversification of the Mycorrhizal Mutualists.</title>
        <authorList>
            <consortium name="DOE Joint Genome Institute"/>
            <consortium name="Mycorrhizal Genomics Consortium"/>
            <person name="Kohler A."/>
            <person name="Kuo A."/>
            <person name="Nagy L.G."/>
            <person name="Floudas D."/>
            <person name="Copeland A."/>
            <person name="Barry K.W."/>
            <person name="Cichocki N."/>
            <person name="Veneault-Fourrey C."/>
            <person name="LaButti K."/>
            <person name="Lindquist E.A."/>
            <person name="Lipzen A."/>
            <person name="Lundell T."/>
            <person name="Morin E."/>
            <person name="Murat C."/>
            <person name="Riley R."/>
            <person name="Ohm R."/>
            <person name="Sun H."/>
            <person name="Tunlid A."/>
            <person name="Henrissat B."/>
            <person name="Grigoriev I.V."/>
            <person name="Hibbett D.S."/>
            <person name="Martin F."/>
        </authorList>
    </citation>
    <scope>NUCLEOTIDE SEQUENCE [LARGE SCALE GENOMIC DNA]</scope>
    <source>
        <strain evidence="3">MUT 4182</strain>
    </source>
</reference>
<dbReference type="AlphaFoldDB" id="A0A0C3MAN7"/>
<dbReference type="Proteomes" id="UP000054248">
    <property type="component" value="Unassembled WGS sequence"/>
</dbReference>
<organism evidence="2 3">
    <name type="scientific">Tulasnella calospora MUT 4182</name>
    <dbReference type="NCBI Taxonomy" id="1051891"/>
    <lineage>
        <taxon>Eukaryota</taxon>
        <taxon>Fungi</taxon>
        <taxon>Dikarya</taxon>
        <taxon>Basidiomycota</taxon>
        <taxon>Agaricomycotina</taxon>
        <taxon>Agaricomycetes</taxon>
        <taxon>Cantharellales</taxon>
        <taxon>Tulasnellaceae</taxon>
        <taxon>Tulasnella</taxon>
    </lineage>
</organism>
<dbReference type="OrthoDB" id="3167181at2759"/>
<name>A0A0C3MAN7_9AGAM</name>
<reference evidence="2 3" key="1">
    <citation type="submission" date="2014-04" db="EMBL/GenBank/DDBJ databases">
        <authorList>
            <consortium name="DOE Joint Genome Institute"/>
            <person name="Kuo A."/>
            <person name="Girlanda M."/>
            <person name="Perotto S."/>
            <person name="Kohler A."/>
            <person name="Nagy L.G."/>
            <person name="Floudas D."/>
            <person name="Copeland A."/>
            <person name="Barry K.W."/>
            <person name="Cichocki N."/>
            <person name="Veneault-Fourrey C."/>
            <person name="LaButti K."/>
            <person name="Lindquist E.A."/>
            <person name="Lipzen A."/>
            <person name="Lundell T."/>
            <person name="Morin E."/>
            <person name="Murat C."/>
            <person name="Sun H."/>
            <person name="Tunlid A."/>
            <person name="Henrissat B."/>
            <person name="Grigoriev I.V."/>
            <person name="Hibbett D.S."/>
            <person name="Martin F."/>
            <person name="Nordberg H.P."/>
            <person name="Cantor M.N."/>
            <person name="Hua S.X."/>
        </authorList>
    </citation>
    <scope>NUCLEOTIDE SEQUENCE [LARGE SCALE GENOMIC DNA]</scope>
    <source>
        <strain evidence="2 3">MUT 4182</strain>
    </source>
</reference>
<proteinExistence type="predicted"/>
<evidence type="ECO:0000256" key="1">
    <source>
        <dbReference type="SAM" id="SignalP"/>
    </source>
</evidence>
<keyword evidence="1" id="KW-0732">Signal</keyword>
<evidence type="ECO:0000313" key="3">
    <source>
        <dbReference type="Proteomes" id="UP000054248"/>
    </source>
</evidence>
<dbReference type="STRING" id="1051891.A0A0C3MAN7"/>
<keyword evidence="3" id="KW-1185">Reference proteome</keyword>